<evidence type="ECO:0000256" key="3">
    <source>
        <dbReference type="ARBA" id="ARBA00023163"/>
    </source>
</evidence>
<dbReference type="InterPro" id="IPR023772">
    <property type="entry name" value="DNA-bd_HTH_TetR-type_CS"/>
</dbReference>
<evidence type="ECO:0000256" key="4">
    <source>
        <dbReference type="PROSITE-ProRule" id="PRU00335"/>
    </source>
</evidence>
<dbReference type="InterPro" id="IPR001647">
    <property type="entry name" value="HTH_TetR"/>
</dbReference>
<dbReference type="Gene3D" id="1.10.357.10">
    <property type="entry name" value="Tetracycline Repressor, domain 2"/>
    <property type="match status" value="1"/>
</dbReference>
<dbReference type="EMBL" id="JBHTIT010000001">
    <property type="protein sequence ID" value="MFD0949572.1"/>
    <property type="molecule type" value="Genomic_DNA"/>
</dbReference>
<dbReference type="SUPFAM" id="SSF46689">
    <property type="entry name" value="Homeodomain-like"/>
    <property type="match status" value="1"/>
</dbReference>
<dbReference type="PANTHER" id="PTHR30055:SF146">
    <property type="entry name" value="HTH-TYPE TRANSCRIPTIONAL DUAL REGULATOR CECR"/>
    <property type="match status" value="1"/>
</dbReference>
<dbReference type="InterPro" id="IPR036271">
    <property type="entry name" value="Tet_transcr_reg_TetR-rel_C_sf"/>
</dbReference>
<dbReference type="Pfam" id="PF00440">
    <property type="entry name" value="TetR_N"/>
    <property type="match status" value="1"/>
</dbReference>
<feature type="DNA-binding region" description="H-T-H motif" evidence="4">
    <location>
        <begin position="53"/>
        <end position="72"/>
    </location>
</feature>
<evidence type="ECO:0000256" key="1">
    <source>
        <dbReference type="ARBA" id="ARBA00023015"/>
    </source>
</evidence>
<dbReference type="Proteomes" id="UP001597044">
    <property type="component" value="Unassembled WGS sequence"/>
</dbReference>
<accession>A0ABW3HEC9</accession>
<dbReference type="InterPro" id="IPR054129">
    <property type="entry name" value="DesT_TetR_C"/>
</dbReference>
<reference evidence="7" key="1">
    <citation type="journal article" date="2019" name="Int. J. Syst. Evol. Microbiol.">
        <title>The Global Catalogue of Microorganisms (GCM) 10K type strain sequencing project: providing services to taxonomists for standard genome sequencing and annotation.</title>
        <authorList>
            <consortium name="The Broad Institute Genomics Platform"/>
            <consortium name="The Broad Institute Genome Sequencing Center for Infectious Disease"/>
            <person name="Wu L."/>
            <person name="Ma J."/>
        </authorList>
    </citation>
    <scope>NUCLEOTIDE SEQUENCE [LARGE SCALE GENOMIC DNA]</scope>
    <source>
        <strain evidence="7">CCUG 63419</strain>
    </source>
</reference>
<dbReference type="PROSITE" id="PS01081">
    <property type="entry name" value="HTH_TETR_1"/>
    <property type="match status" value="1"/>
</dbReference>
<keyword evidence="1" id="KW-0805">Transcription regulation</keyword>
<gene>
    <name evidence="6" type="ORF">ACFQ0F_04065</name>
</gene>
<evidence type="ECO:0000313" key="6">
    <source>
        <dbReference type="EMBL" id="MFD0949572.1"/>
    </source>
</evidence>
<dbReference type="InterPro" id="IPR009057">
    <property type="entry name" value="Homeodomain-like_sf"/>
</dbReference>
<dbReference type="InterPro" id="IPR050109">
    <property type="entry name" value="HTH-type_TetR-like_transc_reg"/>
</dbReference>
<evidence type="ECO:0000256" key="2">
    <source>
        <dbReference type="ARBA" id="ARBA00023125"/>
    </source>
</evidence>
<name>A0ABW3HEC9_9GAMM</name>
<keyword evidence="7" id="KW-1185">Reference proteome</keyword>
<comment type="caution">
    <text evidence="6">The sequence shown here is derived from an EMBL/GenBank/DDBJ whole genome shotgun (WGS) entry which is preliminary data.</text>
</comment>
<feature type="domain" description="HTH tetR-type" evidence="5">
    <location>
        <begin position="30"/>
        <end position="90"/>
    </location>
</feature>
<keyword evidence="2 4" id="KW-0238">DNA-binding</keyword>
<dbReference type="SUPFAM" id="SSF48498">
    <property type="entry name" value="Tetracyclin repressor-like, C-terminal domain"/>
    <property type="match status" value="1"/>
</dbReference>
<evidence type="ECO:0000259" key="5">
    <source>
        <dbReference type="PROSITE" id="PS50977"/>
    </source>
</evidence>
<protein>
    <submittedName>
        <fullName evidence="6">TetR/AcrR family transcriptional regulator</fullName>
    </submittedName>
</protein>
<dbReference type="PRINTS" id="PR00455">
    <property type="entry name" value="HTHTETR"/>
</dbReference>
<proteinExistence type="predicted"/>
<dbReference type="PANTHER" id="PTHR30055">
    <property type="entry name" value="HTH-TYPE TRANSCRIPTIONAL REGULATOR RUTR"/>
    <property type="match status" value="1"/>
</dbReference>
<sequence length="218" mass="24085">MPFTEQGAAAVAEMELPTNIKPKARRMPRAKREQQLQNVALQLFIEHGYQGTSMEDIASAAGVTRPIVYNHFGSKDGIYLSCLRRARESLDQHLVDAAKDLSTLEGRLQASVEGYFTFVEENRSSWHLLFGGGAAIAGTASDEASRLRFLTVEKITQLLFGVVKGIDIESCEAFAHGASGAGEQIAKWWLQNPHVPKQQVIELMNKFTWSGLKALQQP</sequence>
<dbReference type="Pfam" id="PF21943">
    <property type="entry name" value="TetR_C_46"/>
    <property type="match status" value="1"/>
</dbReference>
<dbReference type="PROSITE" id="PS50977">
    <property type="entry name" value="HTH_TETR_2"/>
    <property type="match status" value="1"/>
</dbReference>
<keyword evidence="3" id="KW-0804">Transcription</keyword>
<evidence type="ECO:0000313" key="7">
    <source>
        <dbReference type="Proteomes" id="UP001597044"/>
    </source>
</evidence>
<organism evidence="6 7">
    <name type="scientific">Paraperlucidibaca wandonensis</name>
    <dbReference type="NCBI Taxonomy" id="1268273"/>
    <lineage>
        <taxon>Bacteria</taxon>
        <taxon>Pseudomonadati</taxon>
        <taxon>Pseudomonadota</taxon>
        <taxon>Gammaproteobacteria</taxon>
        <taxon>Moraxellales</taxon>
        <taxon>Moraxellaceae</taxon>
        <taxon>Paraperlucidibaca</taxon>
    </lineage>
</organism>
<dbReference type="RefSeq" id="WP_340674684.1">
    <property type="nucleotide sequence ID" value="NZ_JBHTIT010000001.1"/>
</dbReference>